<organism evidence="1 2">
    <name type="scientific">Phycicoccus endophyticus</name>
    <dbReference type="NCBI Taxonomy" id="1690220"/>
    <lineage>
        <taxon>Bacteria</taxon>
        <taxon>Bacillati</taxon>
        <taxon>Actinomycetota</taxon>
        <taxon>Actinomycetes</taxon>
        <taxon>Micrococcales</taxon>
        <taxon>Intrasporangiaceae</taxon>
        <taxon>Phycicoccus</taxon>
    </lineage>
</organism>
<protein>
    <recommendedName>
        <fullName evidence="3">Streptomycin 6-kinase</fullName>
    </recommendedName>
</protein>
<keyword evidence="2" id="KW-1185">Reference proteome</keyword>
<dbReference type="EMBL" id="CP060712">
    <property type="protein sequence ID" value="QNN50986.1"/>
    <property type="molecule type" value="Genomic_DNA"/>
</dbReference>
<sequence>MSGYPPDGGPSGAEWLTRVPRLVDEALERWDLTREEGLLGSGWSALVLPVRRGGEPLALKVVWPHPEAEHEPLALRTWAGQGAVRLVAALPSAGLLLLERLEAEDLRTTWDEEACEVVGGLLRRLHVPAPPQLPRIAGYLGPHLERMAARPAVPGRVVTRTLGLARELLDDDPGLLLHTDLHYENVLRSPEHGWTAIDPKPVAGHPGFDLWPMLRNRCDELGTGRALRWSLRRRLSVLAEAAGIDVETARAWTLLRAGVEVSWASVVEGEEALTTCIALHKALED</sequence>
<dbReference type="Pfam" id="PF04655">
    <property type="entry name" value="APH_6_hur"/>
    <property type="match status" value="1"/>
</dbReference>
<reference evidence="1 2" key="1">
    <citation type="submission" date="2020-08" db="EMBL/GenBank/DDBJ databases">
        <title>Genome sequence of Phycicoccus endophyticus JCM 31784T.</title>
        <authorList>
            <person name="Hyun D.-W."/>
            <person name="Bae J.-W."/>
        </authorList>
    </citation>
    <scope>NUCLEOTIDE SEQUENCE [LARGE SCALE GENOMIC DNA]</scope>
    <source>
        <strain evidence="1 2">JCM 31784</strain>
    </source>
</reference>
<evidence type="ECO:0000313" key="1">
    <source>
        <dbReference type="EMBL" id="QNN50986.1"/>
    </source>
</evidence>
<dbReference type="SUPFAM" id="SSF56112">
    <property type="entry name" value="Protein kinase-like (PK-like)"/>
    <property type="match status" value="1"/>
</dbReference>
<accession>A0A7G9R5W1</accession>
<dbReference type="AlphaFoldDB" id="A0A7G9R5W1"/>
<dbReference type="GO" id="GO:0016773">
    <property type="term" value="F:phosphotransferase activity, alcohol group as acceptor"/>
    <property type="evidence" value="ECO:0007669"/>
    <property type="project" value="InterPro"/>
</dbReference>
<evidence type="ECO:0008006" key="3">
    <source>
        <dbReference type="Google" id="ProtNLM"/>
    </source>
</evidence>
<dbReference type="KEGG" id="pei:H9L10_07810"/>
<evidence type="ECO:0000313" key="2">
    <source>
        <dbReference type="Proteomes" id="UP000515976"/>
    </source>
</evidence>
<dbReference type="InterPro" id="IPR011009">
    <property type="entry name" value="Kinase-like_dom_sf"/>
</dbReference>
<dbReference type="InterPro" id="IPR006748">
    <property type="entry name" value="NH2Glyco/OHUrea_AB-resist_kin"/>
</dbReference>
<proteinExistence type="predicted"/>
<dbReference type="Proteomes" id="UP000515976">
    <property type="component" value="Chromosome"/>
</dbReference>
<dbReference type="GO" id="GO:0019748">
    <property type="term" value="P:secondary metabolic process"/>
    <property type="evidence" value="ECO:0007669"/>
    <property type="project" value="InterPro"/>
</dbReference>
<name>A0A7G9R5W1_9MICO</name>
<gene>
    <name evidence="1" type="ORF">H9L10_07810</name>
</gene>